<keyword evidence="2" id="KW-1185">Reference proteome</keyword>
<name>A0A182VAI8_ANOME</name>
<dbReference type="EnsemblMetazoa" id="AMEM011655-RA">
    <property type="protein sequence ID" value="AMEM011655-PA"/>
    <property type="gene ID" value="AMEM011655"/>
</dbReference>
<reference evidence="1" key="1">
    <citation type="submission" date="2020-05" db="UniProtKB">
        <authorList>
            <consortium name="EnsemblMetazoa"/>
        </authorList>
    </citation>
    <scope>IDENTIFICATION</scope>
    <source>
        <strain evidence="1">MAF</strain>
    </source>
</reference>
<dbReference type="VEuPathDB" id="VectorBase:AMEM011655"/>
<sequence length="279" mass="29069">MAGRLLDLDDLRNAIVHLLDGLELGQSHAALVGDVVDAALGLGVLTAGTAHLQVVLVGGCLQLRVVLGQLRHLDVDRGADGGAKVGRAEGQEAETVVVRERDALLDVVDGGHQTAVDLAEIATHLHRDDAQMVLLVAPDQEGLVVVVVDTATGRPVAARVGGLQETVALLEQEVIVDQLLLDGLVHAGQRVELALQLTLQPGQRGRHLALHLLVLGLGQAGVERVALHRATATDAGRHDELAGRVDVAEGVHITEVTGRSSMIGSNKSANREYASASGA</sequence>
<evidence type="ECO:0000313" key="1">
    <source>
        <dbReference type="EnsemblMetazoa" id="AMEM011655-PA"/>
    </source>
</evidence>
<dbReference type="Proteomes" id="UP000075903">
    <property type="component" value="Unassembled WGS sequence"/>
</dbReference>
<organism evidence="1 2">
    <name type="scientific">Anopheles merus</name>
    <name type="common">Mosquito</name>
    <dbReference type="NCBI Taxonomy" id="30066"/>
    <lineage>
        <taxon>Eukaryota</taxon>
        <taxon>Metazoa</taxon>
        <taxon>Ecdysozoa</taxon>
        <taxon>Arthropoda</taxon>
        <taxon>Hexapoda</taxon>
        <taxon>Insecta</taxon>
        <taxon>Pterygota</taxon>
        <taxon>Neoptera</taxon>
        <taxon>Endopterygota</taxon>
        <taxon>Diptera</taxon>
        <taxon>Nematocera</taxon>
        <taxon>Culicoidea</taxon>
        <taxon>Culicidae</taxon>
        <taxon>Anophelinae</taxon>
        <taxon>Anopheles</taxon>
    </lineage>
</organism>
<proteinExistence type="predicted"/>
<protein>
    <submittedName>
        <fullName evidence="1">Uncharacterized protein</fullName>
    </submittedName>
</protein>
<accession>A0A182VAI8</accession>
<evidence type="ECO:0000313" key="2">
    <source>
        <dbReference type="Proteomes" id="UP000075903"/>
    </source>
</evidence>
<dbReference type="AlphaFoldDB" id="A0A182VAI8"/>